<dbReference type="PANTHER" id="PTHR36766">
    <property type="entry name" value="PLANT BROAD-SPECTRUM MILDEW RESISTANCE PROTEIN RPW8"/>
    <property type="match status" value="1"/>
</dbReference>
<sequence length="355" mass="40081">MSQFDRPKRVPSLARLKVEKCPGLVASLERATCIREVVLEECEGIQFEMQGVSSIEILKIMYFGSLEEFAIELSTLAHLKELRVENCPRLFAFPEGMMRLNNLKKLTVRWCPKLELPLSVEMSRCYTSLEKLTLFGCESLKSLPLGLFPKLQSLKIEDCNNFETLVIPEETELQNLTLLRISDCSNMVFFPRGGLPAPNLSCLRVQGCKKLKALPEQMHTLLPSLAVLCLRGCSEIESFPKGGLPSKLSSLFINDCKKLVGGRRDWGLQRLPSLRCFSLLDESKGVLESFLEEGLLPTTVTMLFMFNMPNLKSLNNRGLQLPGSLKYMLIWNCSQLQSLPEEGLSTSLLELFIMY</sequence>
<dbReference type="GO" id="GO:0006952">
    <property type="term" value="P:defense response"/>
    <property type="evidence" value="ECO:0007669"/>
    <property type="project" value="UniProtKB-KW"/>
</dbReference>
<evidence type="ECO:0000313" key="2">
    <source>
        <dbReference type="EMBL" id="KAG5539123.1"/>
    </source>
</evidence>
<proteinExistence type="predicted"/>
<dbReference type="EMBL" id="JACTNZ010000007">
    <property type="protein sequence ID" value="KAG5539123.1"/>
    <property type="molecule type" value="Genomic_DNA"/>
</dbReference>
<evidence type="ECO:0008006" key="4">
    <source>
        <dbReference type="Google" id="ProtNLM"/>
    </source>
</evidence>
<keyword evidence="3" id="KW-1185">Reference proteome</keyword>
<evidence type="ECO:0000256" key="1">
    <source>
        <dbReference type="ARBA" id="ARBA00022821"/>
    </source>
</evidence>
<protein>
    <recommendedName>
        <fullName evidence="4">CC-NBS-LRR protein</fullName>
    </recommendedName>
</protein>
<dbReference type="AlphaFoldDB" id="A0AAV6JEC1"/>
<dbReference type="InterPro" id="IPR032675">
    <property type="entry name" value="LRR_dom_sf"/>
</dbReference>
<organism evidence="2 3">
    <name type="scientific">Rhododendron griersonianum</name>
    <dbReference type="NCBI Taxonomy" id="479676"/>
    <lineage>
        <taxon>Eukaryota</taxon>
        <taxon>Viridiplantae</taxon>
        <taxon>Streptophyta</taxon>
        <taxon>Embryophyta</taxon>
        <taxon>Tracheophyta</taxon>
        <taxon>Spermatophyta</taxon>
        <taxon>Magnoliopsida</taxon>
        <taxon>eudicotyledons</taxon>
        <taxon>Gunneridae</taxon>
        <taxon>Pentapetalae</taxon>
        <taxon>asterids</taxon>
        <taxon>Ericales</taxon>
        <taxon>Ericaceae</taxon>
        <taxon>Ericoideae</taxon>
        <taxon>Rhodoreae</taxon>
        <taxon>Rhododendron</taxon>
    </lineage>
</organism>
<accession>A0AAV6JEC1</accession>
<dbReference type="Proteomes" id="UP000823749">
    <property type="component" value="Chromosome 7"/>
</dbReference>
<dbReference type="SUPFAM" id="SSF52058">
    <property type="entry name" value="L domain-like"/>
    <property type="match status" value="1"/>
</dbReference>
<name>A0AAV6JEC1_9ERIC</name>
<reference evidence="2" key="1">
    <citation type="submission" date="2020-08" db="EMBL/GenBank/DDBJ databases">
        <title>Plant Genome Project.</title>
        <authorList>
            <person name="Zhang R.-G."/>
        </authorList>
    </citation>
    <scope>NUCLEOTIDE SEQUENCE</scope>
    <source>
        <strain evidence="2">WSP0</strain>
        <tissue evidence="2">Leaf</tissue>
    </source>
</reference>
<comment type="caution">
    <text evidence="2">The sequence shown here is derived from an EMBL/GenBank/DDBJ whole genome shotgun (WGS) entry which is preliminary data.</text>
</comment>
<dbReference type="PANTHER" id="PTHR36766:SF51">
    <property type="entry name" value="DISEASE RESISTANCE RPP13-LIKE PROTEIN 1"/>
    <property type="match status" value="1"/>
</dbReference>
<evidence type="ECO:0000313" key="3">
    <source>
        <dbReference type="Proteomes" id="UP000823749"/>
    </source>
</evidence>
<gene>
    <name evidence="2" type="ORF">RHGRI_019617</name>
</gene>
<dbReference type="Gene3D" id="3.80.10.10">
    <property type="entry name" value="Ribonuclease Inhibitor"/>
    <property type="match status" value="2"/>
</dbReference>
<keyword evidence="1" id="KW-0611">Plant defense</keyword>